<dbReference type="InterPro" id="IPR050625">
    <property type="entry name" value="ParA/MinD_ATPase"/>
</dbReference>
<dbReference type="GO" id="GO:0016887">
    <property type="term" value="F:ATP hydrolysis activity"/>
    <property type="evidence" value="ECO:0007669"/>
    <property type="project" value="TreeGrafter"/>
</dbReference>
<proteinExistence type="predicted"/>
<dbReference type="GO" id="GO:0009898">
    <property type="term" value="C:cytoplasmic side of plasma membrane"/>
    <property type="evidence" value="ECO:0007669"/>
    <property type="project" value="TreeGrafter"/>
</dbReference>
<protein>
    <submittedName>
        <fullName evidence="5">MinD-like ATPase involved in chromosome partitioning or flagellar assembly</fullName>
    </submittedName>
</protein>
<keyword evidence="5" id="KW-0969">Cilium</keyword>
<organism evidence="5 6">
    <name type="scientific">Neomicrococcus aestuarii</name>
    <dbReference type="NCBI Taxonomy" id="556325"/>
    <lineage>
        <taxon>Bacteria</taxon>
        <taxon>Bacillati</taxon>
        <taxon>Actinomycetota</taxon>
        <taxon>Actinomycetes</taxon>
        <taxon>Micrococcales</taxon>
        <taxon>Micrococcaceae</taxon>
        <taxon>Neomicrococcus</taxon>
    </lineage>
</organism>
<evidence type="ECO:0000313" key="6">
    <source>
        <dbReference type="Proteomes" id="UP000580797"/>
    </source>
</evidence>
<feature type="region of interest" description="Disordered" evidence="3">
    <location>
        <begin position="115"/>
        <end position="156"/>
    </location>
</feature>
<dbReference type="RefSeq" id="WP_183666146.1">
    <property type="nucleotide sequence ID" value="NZ_BAAARH010000008.1"/>
</dbReference>
<dbReference type="SUPFAM" id="SSF52540">
    <property type="entry name" value="P-loop containing nucleoside triphosphate hydrolases"/>
    <property type="match status" value="1"/>
</dbReference>
<keyword evidence="1" id="KW-0547">Nucleotide-binding</keyword>
<reference evidence="5 6" key="1">
    <citation type="submission" date="2020-08" db="EMBL/GenBank/DDBJ databases">
        <title>Sequencing the genomes of 1000 actinobacteria strains.</title>
        <authorList>
            <person name="Klenk H.-P."/>
        </authorList>
    </citation>
    <scope>NUCLEOTIDE SEQUENCE [LARGE SCALE GENOMIC DNA]</scope>
    <source>
        <strain evidence="5 6">DSM 105783</strain>
    </source>
</reference>
<dbReference type="EMBL" id="JACHDR010000001">
    <property type="protein sequence ID" value="MBB5513738.1"/>
    <property type="molecule type" value="Genomic_DNA"/>
</dbReference>
<name>A0A7W8X1B5_9MICC</name>
<evidence type="ECO:0000256" key="2">
    <source>
        <dbReference type="ARBA" id="ARBA00022840"/>
    </source>
</evidence>
<dbReference type="GO" id="GO:0005829">
    <property type="term" value="C:cytosol"/>
    <property type="evidence" value="ECO:0007669"/>
    <property type="project" value="TreeGrafter"/>
</dbReference>
<evidence type="ECO:0000256" key="1">
    <source>
        <dbReference type="ARBA" id="ARBA00022741"/>
    </source>
</evidence>
<sequence>MRVSLAVWGDGDDWTQRIEQLHSDVTVVRQCVDLPEAVSLADSGLIDATLLTGSWEDVDAELIDALLAAGTAVIALVADADVSARLRSLGVAIENPLADPQSVADLIELQTMAASPRARSSFPSRPDNASTSARPSHRSTPLAERPGETEDSQYDDAASERAEVVVVWGPQGAPGTTTVAVNFAAEAAAQGRRVALIDADTYGAAVASHLGLFDEAAGVGILCRLADEATPASRLMERALVRVSLAGVNLLVATGLPRSSRWPEIRPQSLMRAIKELRHELDLIVVDVASPLETDEDLSFDTTAPQRNAVAAELVKQADRVIAVGRSDAVGIPRMVKAVDEILTRTPEANLEVYFNKVRAAAVGPTPETQIAESWERFGPKISISGFLPFDGHAADTALLSGTALIESAPKSSLRKAIVKLLGDRDLPQRPKIVRQSRRLATFGRRKG</sequence>
<dbReference type="InterPro" id="IPR002586">
    <property type="entry name" value="CobQ/CobB/MinD/ParA_Nub-bd_dom"/>
</dbReference>
<dbReference type="InterPro" id="IPR027417">
    <property type="entry name" value="P-loop_NTPase"/>
</dbReference>
<dbReference type="AlphaFoldDB" id="A0A7W8X1B5"/>
<accession>A0A7W8X1B5</accession>
<evidence type="ECO:0000313" key="5">
    <source>
        <dbReference type="EMBL" id="MBB5513738.1"/>
    </source>
</evidence>
<dbReference type="Proteomes" id="UP000580797">
    <property type="component" value="Unassembled WGS sequence"/>
</dbReference>
<dbReference type="PANTHER" id="PTHR43384:SF6">
    <property type="entry name" value="SEPTUM SITE-DETERMINING PROTEIN MIND HOMOLOG, CHLOROPLASTIC"/>
    <property type="match status" value="1"/>
</dbReference>
<dbReference type="PANTHER" id="PTHR43384">
    <property type="entry name" value="SEPTUM SITE-DETERMINING PROTEIN MIND HOMOLOG, CHLOROPLASTIC-RELATED"/>
    <property type="match status" value="1"/>
</dbReference>
<keyword evidence="5" id="KW-0282">Flagellum</keyword>
<keyword evidence="2" id="KW-0067">ATP-binding</keyword>
<gene>
    <name evidence="5" type="ORF">HD598_002425</name>
</gene>
<comment type="caution">
    <text evidence="5">The sequence shown here is derived from an EMBL/GenBank/DDBJ whole genome shotgun (WGS) entry which is preliminary data.</text>
</comment>
<feature type="compositionally biased region" description="Low complexity" evidence="3">
    <location>
        <begin position="115"/>
        <end position="126"/>
    </location>
</feature>
<dbReference type="GO" id="GO:0005524">
    <property type="term" value="F:ATP binding"/>
    <property type="evidence" value="ECO:0007669"/>
    <property type="project" value="UniProtKB-KW"/>
</dbReference>
<evidence type="ECO:0000259" key="4">
    <source>
        <dbReference type="Pfam" id="PF01656"/>
    </source>
</evidence>
<dbReference type="GO" id="GO:0051782">
    <property type="term" value="P:negative regulation of cell division"/>
    <property type="evidence" value="ECO:0007669"/>
    <property type="project" value="TreeGrafter"/>
</dbReference>
<dbReference type="Gene3D" id="3.40.50.300">
    <property type="entry name" value="P-loop containing nucleotide triphosphate hydrolases"/>
    <property type="match status" value="1"/>
</dbReference>
<keyword evidence="5" id="KW-0966">Cell projection</keyword>
<dbReference type="Pfam" id="PF01656">
    <property type="entry name" value="CbiA"/>
    <property type="match status" value="1"/>
</dbReference>
<feature type="domain" description="CobQ/CobB/MinD/ParA nucleotide binding" evidence="4">
    <location>
        <begin position="166"/>
        <end position="391"/>
    </location>
</feature>
<evidence type="ECO:0000256" key="3">
    <source>
        <dbReference type="SAM" id="MobiDB-lite"/>
    </source>
</evidence>